<evidence type="ECO:0000313" key="2">
    <source>
        <dbReference type="Proteomes" id="UP000824001"/>
    </source>
</evidence>
<accession>A0A9D1FBR8</accession>
<dbReference type="AlphaFoldDB" id="A0A9D1FBR8"/>
<dbReference type="Proteomes" id="UP000824001">
    <property type="component" value="Unassembled WGS sequence"/>
</dbReference>
<protein>
    <submittedName>
        <fullName evidence="1">Uncharacterized protein</fullName>
    </submittedName>
</protein>
<dbReference type="SUPFAM" id="SSF52266">
    <property type="entry name" value="SGNH hydrolase"/>
    <property type="match status" value="1"/>
</dbReference>
<sequence length="50" mass="5199">VNVAEAVQDAEGFLPDASTPDGVHLTPECCGLWADYLKTHTGVQGGNNEA</sequence>
<dbReference type="EMBL" id="DVJK01000006">
    <property type="protein sequence ID" value="HIS65968.1"/>
    <property type="molecule type" value="Genomic_DNA"/>
</dbReference>
<feature type="non-terminal residue" evidence="1">
    <location>
        <position position="1"/>
    </location>
</feature>
<reference evidence="1" key="2">
    <citation type="journal article" date="2021" name="PeerJ">
        <title>Extensive microbial diversity within the chicken gut microbiome revealed by metagenomics and culture.</title>
        <authorList>
            <person name="Gilroy R."/>
            <person name="Ravi A."/>
            <person name="Getino M."/>
            <person name="Pursley I."/>
            <person name="Horton D.L."/>
            <person name="Alikhan N.F."/>
            <person name="Baker D."/>
            <person name="Gharbi K."/>
            <person name="Hall N."/>
            <person name="Watson M."/>
            <person name="Adriaenssens E.M."/>
            <person name="Foster-Nyarko E."/>
            <person name="Jarju S."/>
            <person name="Secka A."/>
            <person name="Antonio M."/>
            <person name="Oren A."/>
            <person name="Chaudhuri R.R."/>
            <person name="La Ragione R."/>
            <person name="Hildebrand F."/>
            <person name="Pallen M.J."/>
        </authorList>
    </citation>
    <scope>NUCLEOTIDE SEQUENCE</scope>
    <source>
        <strain evidence="1">ChiHjej10B9-9673</strain>
    </source>
</reference>
<evidence type="ECO:0000313" key="1">
    <source>
        <dbReference type="EMBL" id="HIS65968.1"/>
    </source>
</evidence>
<comment type="caution">
    <text evidence="1">The sequence shown here is derived from an EMBL/GenBank/DDBJ whole genome shotgun (WGS) entry which is preliminary data.</text>
</comment>
<gene>
    <name evidence="1" type="ORF">IAC18_00260</name>
</gene>
<name>A0A9D1FBR8_9FIRM</name>
<proteinExistence type="predicted"/>
<reference evidence="1" key="1">
    <citation type="submission" date="2020-10" db="EMBL/GenBank/DDBJ databases">
        <authorList>
            <person name="Gilroy R."/>
        </authorList>
    </citation>
    <scope>NUCLEOTIDE SEQUENCE</scope>
    <source>
        <strain evidence="1">ChiHjej10B9-9673</strain>
    </source>
</reference>
<organism evidence="1 2">
    <name type="scientific">Candidatus Scatomorpha merdipullorum</name>
    <dbReference type="NCBI Taxonomy" id="2840927"/>
    <lineage>
        <taxon>Bacteria</taxon>
        <taxon>Bacillati</taxon>
        <taxon>Bacillota</taxon>
        <taxon>Clostridia</taxon>
        <taxon>Eubacteriales</taxon>
        <taxon>Candidatus Scatomorpha</taxon>
    </lineage>
</organism>